<comment type="caution">
    <text evidence="2">The sequence shown here is derived from an EMBL/GenBank/DDBJ whole genome shotgun (WGS) entry which is preliminary data.</text>
</comment>
<protein>
    <submittedName>
        <fullName evidence="2">Sigma-70 family RNA polymerase sigma factor</fullName>
    </submittedName>
</protein>
<reference evidence="2 3" key="1">
    <citation type="submission" date="2021-03" db="EMBL/GenBank/DDBJ databases">
        <authorList>
            <person name="So Y."/>
        </authorList>
    </citation>
    <scope>NUCLEOTIDE SEQUENCE [LARGE SCALE GENOMIC DNA]</scope>
    <source>
        <strain evidence="2 3">SSH11</strain>
    </source>
</reference>
<evidence type="ECO:0000256" key="1">
    <source>
        <dbReference type="SAM" id="MobiDB-lite"/>
    </source>
</evidence>
<feature type="region of interest" description="Disordered" evidence="1">
    <location>
        <begin position="155"/>
        <end position="176"/>
    </location>
</feature>
<sequence length="266" mass="30613">MTEPLRKTRRDGTSYTRPPEIERALAAVLSLSRDEIAECLQINSNTDPRYLASECIVHLVRQTRHDDDPLYAERLFKALIRRVERTLPRPEHALLGGGQGQSARALDIQAGVVSRFVDLLCADRESYDTRLDMFEVRFNFALAKLRSTVRRTVDRQNRGHEPLSYDDETGEPSREVGEAIERYRPSLFEKLEEEDYRRRVLAVIDTLSEKERNVMMLLMKGIDIDSMDLNKPTIARMLGCTEKTVRNRRDTAVKKIAEILELSPVP</sequence>
<organism evidence="2 3">
    <name type="scientific">Pararoseomonas baculiformis</name>
    <dbReference type="NCBI Taxonomy" id="2820812"/>
    <lineage>
        <taxon>Bacteria</taxon>
        <taxon>Pseudomonadati</taxon>
        <taxon>Pseudomonadota</taxon>
        <taxon>Alphaproteobacteria</taxon>
        <taxon>Acetobacterales</taxon>
        <taxon>Acetobacteraceae</taxon>
        <taxon>Pararoseomonas</taxon>
    </lineage>
</organism>
<proteinExistence type="predicted"/>
<dbReference type="SUPFAM" id="SSF88659">
    <property type="entry name" value="Sigma3 and sigma4 domains of RNA polymerase sigma factors"/>
    <property type="match status" value="1"/>
</dbReference>
<dbReference type="RefSeq" id="WP_209381537.1">
    <property type="nucleotide sequence ID" value="NZ_JAGIZB010000029.1"/>
</dbReference>
<dbReference type="Gene3D" id="1.10.10.10">
    <property type="entry name" value="Winged helix-like DNA-binding domain superfamily/Winged helix DNA-binding domain"/>
    <property type="match status" value="1"/>
</dbReference>
<dbReference type="Proteomes" id="UP000681594">
    <property type="component" value="Unassembled WGS sequence"/>
</dbReference>
<dbReference type="InterPro" id="IPR013324">
    <property type="entry name" value="RNA_pol_sigma_r3/r4-like"/>
</dbReference>
<keyword evidence="3" id="KW-1185">Reference proteome</keyword>
<accession>A0ABS4AJR9</accession>
<dbReference type="InterPro" id="IPR036388">
    <property type="entry name" value="WH-like_DNA-bd_sf"/>
</dbReference>
<gene>
    <name evidence="2" type="ORF">J8J14_21065</name>
</gene>
<evidence type="ECO:0000313" key="3">
    <source>
        <dbReference type="Proteomes" id="UP000681594"/>
    </source>
</evidence>
<name>A0ABS4AJR9_9PROT</name>
<evidence type="ECO:0000313" key="2">
    <source>
        <dbReference type="EMBL" id="MBP0447267.1"/>
    </source>
</evidence>
<dbReference type="EMBL" id="JAGIZB010000029">
    <property type="protein sequence ID" value="MBP0447267.1"/>
    <property type="molecule type" value="Genomic_DNA"/>
</dbReference>